<evidence type="ECO:0000313" key="2">
    <source>
        <dbReference type="EMBL" id="PKF73302.1"/>
    </source>
</evidence>
<dbReference type="AlphaFoldDB" id="A0A2I0CUN9"/>
<dbReference type="PANTHER" id="PTHR41773">
    <property type="entry name" value="GTP PYROPHOSPHATASE-RELATED"/>
    <property type="match status" value="1"/>
</dbReference>
<dbReference type="RefSeq" id="WP_101192302.1">
    <property type="nucleotide sequence ID" value="NZ_PIYS01000001.1"/>
</dbReference>
<dbReference type="CDD" id="cd05399">
    <property type="entry name" value="NT_Rel-Spo_like"/>
    <property type="match status" value="1"/>
</dbReference>
<comment type="caution">
    <text evidence="2">The sequence shown here is derived from an EMBL/GenBank/DDBJ whole genome shotgun (WGS) entry which is preliminary data.</text>
</comment>
<name>A0A2I0CUN9_9PSED</name>
<dbReference type="SUPFAM" id="SSF81301">
    <property type="entry name" value="Nucleotidyltransferase"/>
    <property type="match status" value="1"/>
</dbReference>
<dbReference type="Proteomes" id="UP000242861">
    <property type="component" value="Unassembled WGS sequence"/>
</dbReference>
<dbReference type="GO" id="GO:0015969">
    <property type="term" value="P:guanosine tetraphosphate metabolic process"/>
    <property type="evidence" value="ECO:0007669"/>
    <property type="project" value="InterPro"/>
</dbReference>
<dbReference type="EMBL" id="PIYS01000001">
    <property type="protein sequence ID" value="PKF73302.1"/>
    <property type="molecule type" value="Genomic_DNA"/>
</dbReference>
<evidence type="ECO:0000259" key="1">
    <source>
        <dbReference type="SMART" id="SM00954"/>
    </source>
</evidence>
<proteinExistence type="predicted"/>
<dbReference type="InterPro" id="IPR043519">
    <property type="entry name" value="NT_sf"/>
</dbReference>
<protein>
    <recommendedName>
        <fullName evidence="1">RelA/SpoT domain-containing protein</fullName>
    </recommendedName>
</protein>
<dbReference type="InterPro" id="IPR007685">
    <property type="entry name" value="RelA_SpoT"/>
</dbReference>
<dbReference type="SMART" id="SM00954">
    <property type="entry name" value="RelA_SpoT"/>
    <property type="match status" value="1"/>
</dbReference>
<sequence length="353" mass="40102">MARPKLKTHIDWYASEHRRYEDLASVAAATIRSIMRLHNIDVLGVTYRAKTLESFKEKIGRKRYQDPKAEMLDLAGVRVVTFIDSDVDRAKAALADTFGIKTAHSGDKLVDLGADRFGYRSVHLVCDLGSSRTALPEFSLYKDMVFEVQIRTALQHAWAEIEHDRSYKFKGELRSSMKRRFHLVAGLLELADREFDSLSKEIQEYANSVHTQAEAGDLNIELNAASISEYLKIKLSNTVSRAPYQAMAASEELIDELHSFGCSGLADLEKILTNEAIELSASHSEFTTFSLLRDAMILSDPERYFQVAWKEHWQGWDNNSFERMCEKIGAEKLGKIVEDAGIDIYYDHESFDS</sequence>
<gene>
    <name evidence="2" type="ORF">CW360_00010</name>
</gene>
<dbReference type="Gene3D" id="1.10.287.860">
    <property type="entry name" value="Nucleotidyltransferase"/>
    <property type="match status" value="1"/>
</dbReference>
<evidence type="ECO:0000313" key="3">
    <source>
        <dbReference type="Proteomes" id="UP000242861"/>
    </source>
</evidence>
<organism evidence="2 3">
    <name type="scientific">Pseudomonas fluvialis</name>
    <dbReference type="NCBI Taxonomy" id="1793966"/>
    <lineage>
        <taxon>Bacteria</taxon>
        <taxon>Pseudomonadati</taxon>
        <taxon>Pseudomonadota</taxon>
        <taxon>Gammaproteobacteria</taxon>
        <taxon>Pseudomonadales</taxon>
        <taxon>Pseudomonadaceae</taxon>
        <taxon>Pseudomonas</taxon>
    </lineage>
</organism>
<dbReference type="Pfam" id="PF04607">
    <property type="entry name" value="RelA_SpoT"/>
    <property type="match status" value="1"/>
</dbReference>
<reference evidence="3" key="1">
    <citation type="submission" date="2017-12" db="EMBL/GenBank/DDBJ databases">
        <authorList>
            <person name="Yu X.-Y."/>
        </authorList>
    </citation>
    <scope>NUCLEOTIDE SEQUENCE [LARGE SCALE GENOMIC DNA]</scope>
    <source>
        <strain evidence="3">ZYSR67-Z</strain>
    </source>
</reference>
<dbReference type="PANTHER" id="PTHR41773:SF1">
    <property type="entry name" value="RELA_SPOT DOMAIN-CONTAINING PROTEIN"/>
    <property type="match status" value="1"/>
</dbReference>
<dbReference type="Gene3D" id="3.30.460.10">
    <property type="entry name" value="Beta Polymerase, domain 2"/>
    <property type="match status" value="1"/>
</dbReference>
<feature type="domain" description="RelA/SpoT" evidence="1">
    <location>
        <begin position="47"/>
        <end position="173"/>
    </location>
</feature>
<accession>A0A2I0CUN9</accession>